<protein>
    <submittedName>
        <fullName evidence="1">Uncharacterized protein</fullName>
    </submittedName>
</protein>
<organism evidence="1 2">
    <name type="scientific">Cereibacter sphaeroides</name>
    <name type="common">Rhodobacter sphaeroides</name>
    <dbReference type="NCBI Taxonomy" id="1063"/>
    <lineage>
        <taxon>Bacteria</taxon>
        <taxon>Pseudomonadati</taxon>
        <taxon>Pseudomonadota</taxon>
        <taxon>Alphaproteobacteria</taxon>
        <taxon>Rhodobacterales</taxon>
        <taxon>Paracoccaceae</taxon>
        <taxon>Cereibacter</taxon>
    </lineage>
</organism>
<dbReference type="EMBL" id="QFQS01000008">
    <property type="protein sequence ID" value="PZQ95296.1"/>
    <property type="molecule type" value="Genomic_DNA"/>
</dbReference>
<dbReference type="Proteomes" id="UP000248975">
    <property type="component" value="Unassembled WGS sequence"/>
</dbReference>
<proteinExistence type="predicted"/>
<evidence type="ECO:0000313" key="2">
    <source>
        <dbReference type="Proteomes" id="UP000248975"/>
    </source>
</evidence>
<accession>A0A2W5RZQ2</accession>
<name>A0A2W5RZQ2_CERSP</name>
<dbReference type="AlphaFoldDB" id="A0A2W5RZQ2"/>
<comment type="caution">
    <text evidence="1">The sequence shown here is derived from an EMBL/GenBank/DDBJ whole genome shotgun (WGS) entry which is preliminary data.</text>
</comment>
<gene>
    <name evidence="1" type="ORF">DI533_19735</name>
</gene>
<evidence type="ECO:0000313" key="1">
    <source>
        <dbReference type="EMBL" id="PZQ95296.1"/>
    </source>
</evidence>
<reference evidence="1 2" key="1">
    <citation type="submission" date="2017-08" db="EMBL/GenBank/DDBJ databases">
        <title>Infants hospitalized years apart are colonized by the same room-sourced microbial strains.</title>
        <authorList>
            <person name="Brooks B."/>
            <person name="Olm M.R."/>
            <person name="Firek B.A."/>
            <person name="Baker R."/>
            <person name="Thomas B.C."/>
            <person name="Morowitz M.J."/>
            <person name="Banfield J.F."/>
        </authorList>
    </citation>
    <scope>NUCLEOTIDE SEQUENCE [LARGE SCALE GENOMIC DNA]</scope>
    <source>
        <strain evidence="1">S2_003_000_R2_11</strain>
    </source>
</reference>
<sequence>MLDMLPRETRPSSWVAPLVEVVTVEPALAQQLVLAIGTPVQAARLSDAPIMTAQTRTRIIKVM</sequence>